<keyword evidence="1" id="KW-0472">Membrane</keyword>
<feature type="transmembrane region" description="Helical" evidence="1">
    <location>
        <begin position="428"/>
        <end position="448"/>
    </location>
</feature>
<name>A0A0L6VF11_9BASI</name>
<sequence>MNIFESISRVKKSGEPFGKPLGMLKGEEVKSTNLIVVVQSERKEWIRDKKGISCFEIQEKTSINLAFAPLLFHPRIDMQHAPAKLPFKLHMFAYVEFLEQSLCSLHSDCASKLGGITFGAWNNRSFLGHSACQLQGRHSASLISFWLGSMLFTQYSQFHVTTCLSANQTTKFIFSITPTSLNIPQSSEPSEFIWSAEMAKELESIFFSLGDSKPVQKDLVNRKRNHIMRFPLFVYPCIIQEVYLITQLNNTQFEADLSQPLRSPRIPRSLNLRTFSHSSVSSHPTLESHLSEFRLNYYLCCDVVGAGVIFSLRVHWVNLSLLKSPSKKSNYAVKYVILCFYVSILNTLIGIIILGFQHPTPPFLVLDPNGHHTAGLGCGTNLWYANVAVKFLEMWIIPSLIILGVKFNQIFIFPKKKYVNIFGTTPGFLNVFFLIAKQFILVNLNFILTIRKKENYNTQNGKIY</sequence>
<accession>A0A0L6VF11</accession>
<gene>
    <name evidence="2" type="ORF">VP01_1792g1</name>
</gene>
<reference evidence="2 3" key="1">
    <citation type="submission" date="2015-08" db="EMBL/GenBank/DDBJ databases">
        <title>Next Generation Sequencing and Analysis of the Genome of Puccinia sorghi L Schw, the Causal Agent of Maize Common Rust.</title>
        <authorList>
            <person name="Rochi L."/>
            <person name="Burguener G."/>
            <person name="Darino M."/>
            <person name="Turjanski A."/>
            <person name="Kreff E."/>
            <person name="Dieguez M.J."/>
            <person name="Sacco F."/>
        </authorList>
    </citation>
    <scope>NUCLEOTIDE SEQUENCE [LARGE SCALE GENOMIC DNA]</scope>
    <source>
        <strain evidence="2 3">RO10H11247</strain>
    </source>
</reference>
<feature type="transmembrane region" description="Helical" evidence="1">
    <location>
        <begin position="383"/>
        <end position="407"/>
    </location>
</feature>
<comment type="caution">
    <text evidence="2">The sequence shown here is derived from an EMBL/GenBank/DDBJ whole genome shotgun (WGS) entry which is preliminary data.</text>
</comment>
<evidence type="ECO:0000313" key="2">
    <source>
        <dbReference type="EMBL" id="KNZ59157.1"/>
    </source>
</evidence>
<dbReference type="VEuPathDB" id="FungiDB:VP01_1792g1"/>
<dbReference type="EMBL" id="LAVV01006606">
    <property type="protein sequence ID" value="KNZ59157.1"/>
    <property type="molecule type" value="Genomic_DNA"/>
</dbReference>
<evidence type="ECO:0000313" key="3">
    <source>
        <dbReference type="Proteomes" id="UP000037035"/>
    </source>
</evidence>
<proteinExistence type="predicted"/>
<evidence type="ECO:0000256" key="1">
    <source>
        <dbReference type="SAM" id="Phobius"/>
    </source>
</evidence>
<keyword evidence="1" id="KW-1133">Transmembrane helix</keyword>
<feature type="transmembrane region" description="Helical" evidence="1">
    <location>
        <begin position="295"/>
        <end position="314"/>
    </location>
</feature>
<dbReference type="Proteomes" id="UP000037035">
    <property type="component" value="Unassembled WGS sequence"/>
</dbReference>
<feature type="transmembrane region" description="Helical" evidence="1">
    <location>
        <begin position="335"/>
        <end position="356"/>
    </location>
</feature>
<keyword evidence="1" id="KW-0812">Transmembrane</keyword>
<dbReference type="AlphaFoldDB" id="A0A0L6VF11"/>
<protein>
    <submittedName>
        <fullName evidence="2">Uncharacterized protein</fullName>
    </submittedName>
</protein>
<organism evidence="2 3">
    <name type="scientific">Puccinia sorghi</name>
    <dbReference type="NCBI Taxonomy" id="27349"/>
    <lineage>
        <taxon>Eukaryota</taxon>
        <taxon>Fungi</taxon>
        <taxon>Dikarya</taxon>
        <taxon>Basidiomycota</taxon>
        <taxon>Pucciniomycotina</taxon>
        <taxon>Pucciniomycetes</taxon>
        <taxon>Pucciniales</taxon>
        <taxon>Pucciniaceae</taxon>
        <taxon>Puccinia</taxon>
    </lineage>
</organism>
<keyword evidence="3" id="KW-1185">Reference proteome</keyword>